<dbReference type="InterPro" id="IPR016024">
    <property type="entry name" value="ARM-type_fold"/>
</dbReference>
<evidence type="ECO:0000313" key="6">
    <source>
        <dbReference type="EMBL" id="PVD18534.1"/>
    </source>
</evidence>
<evidence type="ECO:0000259" key="5">
    <source>
        <dbReference type="Pfam" id="PF08167"/>
    </source>
</evidence>
<dbReference type="GO" id="GO:0006364">
    <property type="term" value="P:rRNA processing"/>
    <property type="evidence" value="ECO:0007669"/>
    <property type="project" value="TreeGrafter"/>
</dbReference>
<feature type="region of interest" description="Disordered" evidence="4">
    <location>
        <begin position="472"/>
        <end position="497"/>
    </location>
</feature>
<evidence type="ECO:0000313" key="7">
    <source>
        <dbReference type="Proteomes" id="UP000245119"/>
    </source>
</evidence>
<evidence type="ECO:0000256" key="2">
    <source>
        <dbReference type="ARBA" id="ARBA00010511"/>
    </source>
</evidence>
<feature type="compositionally biased region" description="Basic and acidic residues" evidence="4">
    <location>
        <begin position="419"/>
        <end position="430"/>
    </location>
</feature>
<organism evidence="6 7">
    <name type="scientific">Pomacea canaliculata</name>
    <name type="common">Golden apple snail</name>
    <dbReference type="NCBI Taxonomy" id="400727"/>
    <lineage>
        <taxon>Eukaryota</taxon>
        <taxon>Metazoa</taxon>
        <taxon>Spiralia</taxon>
        <taxon>Lophotrochozoa</taxon>
        <taxon>Mollusca</taxon>
        <taxon>Gastropoda</taxon>
        <taxon>Caenogastropoda</taxon>
        <taxon>Architaenioglossa</taxon>
        <taxon>Ampullarioidea</taxon>
        <taxon>Ampullariidae</taxon>
        <taxon>Pomacea</taxon>
    </lineage>
</organism>
<dbReference type="PANTHER" id="PTHR34105">
    <property type="entry name" value="PROLINE-, GLUTAMIC ACID- AND LEUCINE-RICH PROTEIN 1"/>
    <property type="match status" value="1"/>
</dbReference>
<dbReference type="OrthoDB" id="20900at2759"/>
<dbReference type="GO" id="GO:0005634">
    <property type="term" value="C:nucleus"/>
    <property type="evidence" value="ECO:0007669"/>
    <property type="project" value="UniProtKB-SubCell"/>
</dbReference>
<accession>A0A2T7NBI4</accession>
<dbReference type="STRING" id="400727.A0A2T7NBI4"/>
<proteinExistence type="inferred from homology"/>
<feature type="compositionally biased region" description="Basic and acidic residues" evidence="4">
    <location>
        <begin position="401"/>
        <end position="411"/>
    </location>
</feature>
<gene>
    <name evidence="6" type="ORF">C0Q70_21083</name>
</gene>
<comment type="similarity">
    <text evidence="2">Belongs to the RIX1/PELP1 family.</text>
</comment>
<keyword evidence="3" id="KW-0539">Nucleus</keyword>
<evidence type="ECO:0000256" key="1">
    <source>
        <dbReference type="ARBA" id="ARBA00004123"/>
    </source>
</evidence>
<evidence type="ECO:0000256" key="3">
    <source>
        <dbReference type="ARBA" id="ARBA00023242"/>
    </source>
</evidence>
<comment type="caution">
    <text evidence="6">The sequence shown here is derived from an EMBL/GenBank/DDBJ whole genome shotgun (WGS) entry which is preliminary data.</text>
</comment>
<reference evidence="6 7" key="1">
    <citation type="submission" date="2018-04" db="EMBL/GenBank/DDBJ databases">
        <title>The genome of golden apple snail Pomacea canaliculata provides insight into stress tolerance and invasive adaptation.</title>
        <authorList>
            <person name="Liu C."/>
            <person name="Liu B."/>
            <person name="Ren Y."/>
            <person name="Zhang Y."/>
            <person name="Wang H."/>
            <person name="Li S."/>
            <person name="Jiang F."/>
            <person name="Yin L."/>
            <person name="Zhang G."/>
            <person name="Qian W."/>
            <person name="Fan W."/>
        </authorList>
    </citation>
    <scope>NUCLEOTIDE SEQUENCE [LARGE SCALE GENOMIC DNA]</scope>
    <source>
        <strain evidence="6">SZHN2017</strain>
        <tissue evidence="6">Muscle</tissue>
    </source>
</reference>
<comment type="subcellular location">
    <subcellularLocation>
        <location evidence="1">Nucleus</location>
    </subcellularLocation>
</comment>
<evidence type="ECO:0000256" key="4">
    <source>
        <dbReference type="SAM" id="MobiDB-lite"/>
    </source>
</evidence>
<dbReference type="InterPro" id="IPR012583">
    <property type="entry name" value="RIX1_N"/>
</dbReference>
<feature type="region of interest" description="Disordered" evidence="4">
    <location>
        <begin position="343"/>
        <end position="367"/>
    </location>
</feature>
<dbReference type="SUPFAM" id="SSF48371">
    <property type="entry name" value="ARM repeat"/>
    <property type="match status" value="1"/>
</dbReference>
<dbReference type="Proteomes" id="UP000245119">
    <property type="component" value="Linkage Group LG14"/>
</dbReference>
<protein>
    <recommendedName>
        <fullName evidence="5">Pre-rRNA-processing protein RIX1 N-terminal domain-containing protein</fullName>
    </recommendedName>
</protein>
<name>A0A2T7NBI4_POMCA</name>
<keyword evidence="7" id="KW-1185">Reference proteome</keyword>
<dbReference type="Pfam" id="PF08167">
    <property type="entry name" value="RIX1"/>
    <property type="match status" value="1"/>
</dbReference>
<dbReference type="AlphaFoldDB" id="A0A2T7NBI4"/>
<sequence length="530" mass="58356">MASSQRWYLAIIGQSRVLVKSPSSDQVHKLSLTVLSSLIERITSFPELARDVGTMYIAQLLPLLLTFSSGVKDEAITCIHACVIHFPGPSGNFLNKIKSMLVEELDRATPSQGNRAQCFPPVRVDHVKSGHAVVSGVFDACIIFLHRESFSTWVQIPADKILKLICRALAVHVNMLSCKATTNYLLLLSYLPSIHISVLKVLSQLIVCCKRLLMPQASLIFRLVIQCLTTTNRNNMVPGVEKPFSGSGGLMATKDEQEDLLKEISFDIMPMQDIIKVVFECQEALVRCEGLIHPVAPSVRGPVITSVCTLDISSGTNQTASDFSTSVPIANAGMQMKYTTSVNTDTSFSSEKPVPDRSSPASVSKHHVSMSSSLELKDCAVALSTSSDIEECEDSGRKRKLSESDSDDNHKSSTIRPRFHQDVREDRSEHDSDEDEQRSVMSGGADTNLVVKKEDLFLQKVTVNMADAEKKANISKKNNTRKSDRKSDSPGNLWTEDICAVSRDGDSLQKQDTTVETILMTFVDADQELD</sequence>
<feature type="region of interest" description="Disordered" evidence="4">
    <location>
        <begin position="388"/>
        <end position="446"/>
    </location>
</feature>
<dbReference type="EMBL" id="PZQS01000014">
    <property type="protein sequence ID" value="PVD18534.1"/>
    <property type="molecule type" value="Genomic_DNA"/>
</dbReference>
<dbReference type="PANTHER" id="PTHR34105:SF1">
    <property type="entry name" value="PROLINE-, GLUTAMIC ACID- AND LEUCINE-RICH PROTEIN 1"/>
    <property type="match status" value="1"/>
</dbReference>
<feature type="domain" description="Pre-rRNA-processing protein RIX1 N-terminal" evidence="5">
    <location>
        <begin position="17"/>
        <end position="108"/>
    </location>
</feature>